<dbReference type="Gene3D" id="1.10.1740.10">
    <property type="match status" value="1"/>
</dbReference>
<dbReference type="Pfam" id="PF04542">
    <property type="entry name" value="Sigma70_r2"/>
    <property type="match status" value="1"/>
</dbReference>
<dbReference type="InterPro" id="IPR011990">
    <property type="entry name" value="TPR-like_helical_dom_sf"/>
</dbReference>
<protein>
    <submittedName>
        <fullName evidence="4">RNA polymerase sigma-70 factor (ECF subfamily)</fullName>
    </submittedName>
</protein>
<evidence type="ECO:0000313" key="4">
    <source>
        <dbReference type="EMBL" id="MBB4566074.1"/>
    </source>
</evidence>
<dbReference type="InterPro" id="IPR014284">
    <property type="entry name" value="RNA_pol_sigma-70_dom"/>
</dbReference>
<keyword evidence="5" id="KW-1185">Reference proteome</keyword>
<dbReference type="Pfam" id="PF08281">
    <property type="entry name" value="Sigma70_r4_2"/>
    <property type="match status" value="1"/>
</dbReference>
<feature type="domain" description="DUF6596" evidence="3">
    <location>
        <begin position="183"/>
        <end position="282"/>
    </location>
</feature>
<dbReference type="OrthoDB" id="9780299at2"/>
<dbReference type="GO" id="GO:0016987">
    <property type="term" value="F:sigma factor activity"/>
    <property type="evidence" value="ECO:0007669"/>
    <property type="project" value="InterPro"/>
</dbReference>
<dbReference type="GO" id="GO:0006352">
    <property type="term" value="P:DNA-templated transcription initiation"/>
    <property type="evidence" value="ECO:0007669"/>
    <property type="project" value="InterPro"/>
</dbReference>
<dbReference type="InterPro" id="IPR007627">
    <property type="entry name" value="RNA_pol_sigma70_r2"/>
</dbReference>
<dbReference type="Gene3D" id="1.10.10.10">
    <property type="entry name" value="Winged helix-like DNA-binding domain superfamily/Winged helix DNA-binding domain"/>
    <property type="match status" value="1"/>
</dbReference>
<evidence type="ECO:0000259" key="1">
    <source>
        <dbReference type="Pfam" id="PF04542"/>
    </source>
</evidence>
<dbReference type="SUPFAM" id="SSF88659">
    <property type="entry name" value="Sigma3 and sigma4 domains of RNA polymerase sigma factors"/>
    <property type="match status" value="1"/>
</dbReference>
<dbReference type="InterPro" id="IPR036388">
    <property type="entry name" value="WH-like_DNA-bd_sf"/>
</dbReference>
<sequence length="418" mass="46020">MTDLAWIDIAFTNARPQVLGALLRYFRNLDIAEEAFQEACLRALKTWPDKGPPRDPVAWLIFVGRNSGIDAVRKQSKTQALPDEEVISDTSDAESDLAERLDGSNYRDDILRLLFICCHPDLPATQQIALALRVVSGLSVVQIARAFLVSESAMEQRITRAKARVAAAGVPFETPGAVERAERVALVSAMIYLIYNEGYSADGPGREAAAFADEAIRLGRLLLRIFPAEPEIMGLLALMLLQQSRNAARFDSDGQIILLEDQDRSLWNRKLIDEALALLDKAIRHRRPGPYQLQAAIAALHSRAKRAEDTDWAEIDLLYQTLERLHPSPVVTLNRAVAVAKLRGAEEALALVEPLTDKLDGYFYFHGLQGALLAQLGRPGEAHVAFDRAIALAHSPAEAAHIRHQLDRLSAAAPAIAK</sequence>
<comment type="caution">
    <text evidence="4">The sequence shown here is derived from an EMBL/GenBank/DDBJ whole genome shotgun (WGS) entry which is preliminary data.</text>
</comment>
<gene>
    <name evidence="4" type="ORF">GGE60_000162</name>
</gene>
<dbReference type="GeneID" id="32528635"/>
<dbReference type="InterPro" id="IPR046531">
    <property type="entry name" value="DUF6596"/>
</dbReference>
<evidence type="ECO:0000313" key="5">
    <source>
        <dbReference type="Proteomes" id="UP000543836"/>
    </source>
</evidence>
<name>A0A7W6ZPB2_9HYPH</name>
<reference evidence="4 5" key="1">
    <citation type="submission" date="2020-08" db="EMBL/GenBank/DDBJ databases">
        <title>Genomic Encyclopedia of Type Strains, Phase IV (KMG-V): Genome sequencing to study the core and pangenomes of soil and plant-associated prokaryotes.</title>
        <authorList>
            <person name="Whitman W."/>
        </authorList>
    </citation>
    <scope>NUCLEOTIDE SEQUENCE [LARGE SCALE GENOMIC DNA]</scope>
    <source>
        <strain evidence="4 5">SEMIA 492</strain>
    </source>
</reference>
<dbReference type="AlphaFoldDB" id="A0A7W6ZPB2"/>
<accession>A0A7W6ZPB2</accession>
<dbReference type="SUPFAM" id="SSF88946">
    <property type="entry name" value="Sigma2 domain of RNA polymerase sigma factors"/>
    <property type="match status" value="1"/>
</dbReference>
<organism evidence="4 5">
    <name type="scientific">Rhizobium leucaenae</name>
    <dbReference type="NCBI Taxonomy" id="29450"/>
    <lineage>
        <taxon>Bacteria</taxon>
        <taxon>Pseudomonadati</taxon>
        <taxon>Pseudomonadota</taxon>
        <taxon>Alphaproteobacteria</taxon>
        <taxon>Hyphomicrobiales</taxon>
        <taxon>Rhizobiaceae</taxon>
        <taxon>Rhizobium/Agrobacterium group</taxon>
        <taxon>Rhizobium</taxon>
    </lineage>
</organism>
<dbReference type="PANTHER" id="PTHR47756:SF1">
    <property type="entry name" value="BLL0085 PROTEIN"/>
    <property type="match status" value="1"/>
</dbReference>
<dbReference type="Gene3D" id="1.25.40.10">
    <property type="entry name" value="Tetratricopeptide repeat domain"/>
    <property type="match status" value="1"/>
</dbReference>
<dbReference type="InterPro" id="IPR013324">
    <property type="entry name" value="RNA_pol_sigma_r3/r4-like"/>
</dbReference>
<dbReference type="NCBIfam" id="TIGR02937">
    <property type="entry name" value="sigma70-ECF"/>
    <property type="match status" value="1"/>
</dbReference>
<dbReference type="SUPFAM" id="SSF48452">
    <property type="entry name" value="TPR-like"/>
    <property type="match status" value="1"/>
</dbReference>
<dbReference type="PANTHER" id="PTHR47756">
    <property type="entry name" value="BLL6612 PROTEIN-RELATED"/>
    <property type="match status" value="1"/>
</dbReference>
<dbReference type="GO" id="GO:0003677">
    <property type="term" value="F:DNA binding"/>
    <property type="evidence" value="ECO:0007669"/>
    <property type="project" value="InterPro"/>
</dbReference>
<dbReference type="InterPro" id="IPR013325">
    <property type="entry name" value="RNA_pol_sigma_r2"/>
</dbReference>
<feature type="domain" description="RNA polymerase sigma-70 region 2" evidence="1">
    <location>
        <begin position="14"/>
        <end position="77"/>
    </location>
</feature>
<dbReference type="Proteomes" id="UP000543836">
    <property type="component" value="Unassembled WGS sequence"/>
</dbReference>
<evidence type="ECO:0000259" key="3">
    <source>
        <dbReference type="Pfam" id="PF20239"/>
    </source>
</evidence>
<dbReference type="Pfam" id="PF20239">
    <property type="entry name" value="DUF6596"/>
    <property type="match status" value="1"/>
</dbReference>
<dbReference type="InterPro" id="IPR013249">
    <property type="entry name" value="RNA_pol_sigma70_r4_t2"/>
</dbReference>
<evidence type="ECO:0000259" key="2">
    <source>
        <dbReference type="Pfam" id="PF08281"/>
    </source>
</evidence>
<dbReference type="EMBL" id="JACIIG010000001">
    <property type="protein sequence ID" value="MBB4566074.1"/>
    <property type="molecule type" value="Genomic_DNA"/>
</dbReference>
<feature type="domain" description="RNA polymerase sigma factor 70 region 4 type 2" evidence="2">
    <location>
        <begin position="114"/>
        <end position="164"/>
    </location>
</feature>
<dbReference type="RefSeq" id="WP_028751759.1">
    <property type="nucleotide sequence ID" value="NZ_JACIIG010000001.1"/>
</dbReference>
<proteinExistence type="predicted"/>